<dbReference type="PRINTS" id="PR00081">
    <property type="entry name" value="GDHRDH"/>
</dbReference>
<organism evidence="5 6">
    <name type="scientific">Actinomadura rudentiformis</name>
    <dbReference type="NCBI Taxonomy" id="359158"/>
    <lineage>
        <taxon>Bacteria</taxon>
        <taxon>Bacillati</taxon>
        <taxon>Actinomycetota</taxon>
        <taxon>Actinomycetes</taxon>
        <taxon>Streptosporangiales</taxon>
        <taxon>Thermomonosporaceae</taxon>
        <taxon>Actinomadura</taxon>
    </lineage>
</organism>
<dbReference type="PANTHER" id="PTHR43490">
    <property type="entry name" value="(+)-NEOMENTHOL DEHYDROGENASE"/>
    <property type="match status" value="1"/>
</dbReference>
<dbReference type="Proteomes" id="UP000468735">
    <property type="component" value="Unassembled WGS sequence"/>
</dbReference>
<evidence type="ECO:0000313" key="6">
    <source>
        <dbReference type="Proteomes" id="UP000468735"/>
    </source>
</evidence>
<dbReference type="InterPro" id="IPR002347">
    <property type="entry name" value="SDR_fam"/>
</dbReference>
<dbReference type="InterPro" id="IPR036291">
    <property type="entry name" value="NAD(P)-bd_dom_sf"/>
</dbReference>
<dbReference type="PROSITE" id="PS00061">
    <property type="entry name" value="ADH_SHORT"/>
    <property type="match status" value="1"/>
</dbReference>
<dbReference type="GO" id="GO:0016616">
    <property type="term" value="F:oxidoreductase activity, acting on the CH-OH group of donors, NAD or NADP as acceptor"/>
    <property type="evidence" value="ECO:0007669"/>
    <property type="project" value="InterPro"/>
</dbReference>
<dbReference type="InterPro" id="IPR020904">
    <property type="entry name" value="Sc_DH/Rdtase_CS"/>
</dbReference>
<gene>
    <name evidence="5" type="ORF">F8566_23190</name>
</gene>
<dbReference type="InterPro" id="IPR045313">
    <property type="entry name" value="CBR1-like"/>
</dbReference>
<dbReference type="CDD" id="cd05324">
    <property type="entry name" value="carb_red_PTCR-like_SDR_c"/>
    <property type="match status" value="1"/>
</dbReference>
<evidence type="ECO:0000256" key="4">
    <source>
        <dbReference type="RuleBase" id="RU000363"/>
    </source>
</evidence>
<dbReference type="RefSeq" id="WP_151563249.1">
    <property type="nucleotide sequence ID" value="NZ_WBMT01000011.1"/>
</dbReference>
<dbReference type="EMBL" id="WBMT01000011">
    <property type="protein sequence ID" value="KAB2346380.1"/>
    <property type="molecule type" value="Genomic_DNA"/>
</dbReference>
<dbReference type="Gene3D" id="3.40.50.720">
    <property type="entry name" value="NAD(P)-binding Rossmann-like Domain"/>
    <property type="match status" value="1"/>
</dbReference>
<evidence type="ECO:0000256" key="3">
    <source>
        <dbReference type="ARBA" id="ARBA00023002"/>
    </source>
</evidence>
<dbReference type="OrthoDB" id="9781117at2"/>
<dbReference type="Pfam" id="PF00106">
    <property type="entry name" value="adh_short"/>
    <property type="match status" value="1"/>
</dbReference>
<evidence type="ECO:0000313" key="5">
    <source>
        <dbReference type="EMBL" id="KAB2346380.1"/>
    </source>
</evidence>
<dbReference type="SUPFAM" id="SSF51735">
    <property type="entry name" value="NAD(P)-binding Rossmann-fold domains"/>
    <property type="match status" value="1"/>
</dbReference>
<proteinExistence type="inferred from homology"/>
<comment type="similarity">
    <text evidence="1 4">Belongs to the short-chain dehydrogenases/reductases (SDR) family.</text>
</comment>
<reference evidence="5 6" key="1">
    <citation type="submission" date="2019-09" db="EMBL/GenBank/DDBJ databases">
        <title>Actinomadura physcomitrii sp. nov., a novel actinomycete isolated from moss [Physcomitrium sphaericum (Ludw) Fuernr].</title>
        <authorList>
            <person name="Zhuang X."/>
            <person name="Liu C."/>
        </authorList>
    </citation>
    <scope>NUCLEOTIDE SEQUENCE [LARGE SCALE GENOMIC DNA]</scope>
    <source>
        <strain evidence="5 6">HMC1</strain>
    </source>
</reference>
<dbReference type="AlphaFoldDB" id="A0A6H9YYG4"/>
<evidence type="ECO:0000256" key="2">
    <source>
        <dbReference type="ARBA" id="ARBA00022857"/>
    </source>
</evidence>
<evidence type="ECO:0000256" key="1">
    <source>
        <dbReference type="ARBA" id="ARBA00006484"/>
    </source>
</evidence>
<dbReference type="PANTHER" id="PTHR43490:SF99">
    <property type="entry name" value="SHORT-CHAIN DEHYDROGENASE_REDUCTASE"/>
    <property type="match status" value="1"/>
</dbReference>
<dbReference type="PRINTS" id="PR00080">
    <property type="entry name" value="SDRFAMILY"/>
</dbReference>
<keyword evidence="6" id="KW-1185">Reference proteome</keyword>
<keyword evidence="3" id="KW-0560">Oxidoreductase</keyword>
<accession>A0A6H9YYG4</accession>
<sequence length="246" mass="25142">MTNSIGSIALITGANKGIGLEAARALGSAGITVLLGSRSPERGEKAVSELTADGIDARFVHLDVTDEASIREAAGGLDRLDILVNNAGIAPAEASVLPSATPLAALRHTYETNVFGVVAVTNAMLPLLRRSPAGRIVNVSSELGSLTLLTDPESPFFPFNLLAYNSSKTALNGITIAYAKELADTPIKVNAANPGYCATDLNAHTGPRSAAQGAAEIVRLATLAADGPTGTFTGGSNDQLGAPLPW</sequence>
<name>A0A6H9YYG4_9ACTN</name>
<comment type="caution">
    <text evidence="5">The sequence shown here is derived from an EMBL/GenBank/DDBJ whole genome shotgun (WGS) entry which is preliminary data.</text>
</comment>
<keyword evidence="2" id="KW-0521">NADP</keyword>
<protein>
    <submittedName>
        <fullName evidence="5">SDR family oxidoreductase</fullName>
    </submittedName>
</protein>